<gene>
    <name evidence="2" type="ORF">HN018_27975</name>
</gene>
<geneLocation type="plasmid" evidence="2 3">
    <name>unnamed6</name>
</geneLocation>
<feature type="compositionally biased region" description="Polar residues" evidence="1">
    <location>
        <begin position="86"/>
        <end position="102"/>
    </location>
</feature>
<evidence type="ECO:0000313" key="2">
    <source>
        <dbReference type="EMBL" id="QKE93963.1"/>
    </source>
</evidence>
<dbReference type="InterPro" id="IPR009444">
    <property type="entry name" value="Conjugal_tfr_TraD_a-type"/>
</dbReference>
<dbReference type="Proteomes" id="UP000500767">
    <property type="component" value="Plasmid unnamed6"/>
</dbReference>
<dbReference type="EMBL" id="CP053713">
    <property type="protein sequence ID" value="QKE93963.1"/>
    <property type="molecule type" value="Genomic_DNA"/>
</dbReference>
<proteinExistence type="predicted"/>
<keyword evidence="3" id="KW-1185">Reference proteome</keyword>
<dbReference type="Pfam" id="PF06412">
    <property type="entry name" value="TraD"/>
    <property type="match status" value="1"/>
</dbReference>
<organism evidence="2 3">
    <name type="scientific">Lichenicola cladoniae</name>
    <dbReference type="NCBI Taxonomy" id="1484109"/>
    <lineage>
        <taxon>Bacteria</taxon>
        <taxon>Pseudomonadati</taxon>
        <taxon>Pseudomonadota</taxon>
        <taxon>Alphaproteobacteria</taxon>
        <taxon>Acetobacterales</taxon>
        <taxon>Acetobacteraceae</taxon>
        <taxon>Lichenicola</taxon>
    </lineage>
</organism>
<name>A0A6M8HZK3_9PROT</name>
<evidence type="ECO:0000313" key="3">
    <source>
        <dbReference type="Proteomes" id="UP000500767"/>
    </source>
</evidence>
<protein>
    <submittedName>
        <fullName evidence="2">Conjugal transfer protein TraD</fullName>
    </submittedName>
</protein>
<dbReference type="AlphaFoldDB" id="A0A6M8HZK3"/>
<dbReference type="KEGG" id="lck:HN018_27975"/>
<evidence type="ECO:0000256" key="1">
    <source>
        <dbReference type="SAM" id="MobiDB-lite"/>
    </source>
</evidence>
<sequence>MARKPRDYDAELQTLMERAKKVKSQKTIQLGEIAQMVGADALPLEAFAGALMAALEQSKKQPEAIARWTERGETLFQTGGKRGKQSKSGNPAPASTGNGSAA</sequence>
<keyword evidence="2" id="KW-0614">Plasmid</keyword>
<reference evidence="2 3" key="1">
    <citation type="journal article" date="2014" name="World J. Microbiol. Biotechnol.">
        <title>Biodiversity and physiological characteristics of Antarctic and Arctic lichens-associated bacteria.</title>
        <authorList>
            <person name="Lee Y.M."/>
            <person name="Kim E.H."/>
            <person name="Lee H.K."/>
            <person name="Hong S.G."/>
        </authorList>
    </citation>
    <scope>NUCLEOTIDE SEQUENCE [LARGE SCALE GENOMIC DNA]</scope>
    <source>
        <strain evidence="2 3">PAMC 26569</strain>
        <plasmid evidence="2">unnamed6</plasmid>
    </source>
</reference>
<dbReference type="RefSeq" id="WP_171837213.1">
    <property type="nucleotide sequence ID" value="NZ_CP053713.1"/>
</dbReference>
<accession>A0A6M8HZK3</accession>
<feature type="region of interest" description="Disordered" evidence="1">
    <location>
        <begin position="71"/>
        <end position="102"/>
    </location>
</feature>